<keyword evidence="1" id="KW-1133">Transmembrane helix</keyword>
<dbReference type="Proteomes" id="UP000309215">
    <property type="component" value="Unassembled WGS sequence"/>
</dbReference>
<reference evidence="2 3" key="1">
    <citation type="submission" date="2019-04" db="EMBL/GenBank/DDBJ databases">
        <authorList>
            <person name="Li Y."/>
            <person name="Wang J."/>
        </authorList>
    </citation>
    <scope>NUCLEOTIDE SEQUENCE [LARGE SCALE GENOMIC DNA]</scope>
    <source>
        <strain evidence="2 3">DSM 14668</strain>
    </source>
</reference>
<dbReference type="OrthoDB" id="5508265at2"/>
<evidence type="ECO:0000256" key="1">
    <source>
        <dbReference type="SAM" id="Phobius"/>
    </source>
</evidence>
<evidence type="ECO:0000313" key="2">
    <source>
        <dbReference type="EMBL" id="TKD07418.1"/>
    </source>
</evidence>
<dbReference type="EMBL" id="SSMQ01000017">
    <property type="protein sequence ID" value="TKD07418.1"/>
    <property type="molecule type" value="Genomic_DNA"/>
</dbReference>
<keyword evidence="1" id="KW-0812">Transmembrane</keyword>
<dbReference type="RefSeq" id="WP_136930334.1">
    <property type="nucleotide sequence ID" value="NZ_SSMQ01000017.1"/>
</dbReference>
<organism evidence="2 3">
    <name type="scientific">Polyangium fumosum</name>
    <dbReference type="NCBI Taxonomy" id="889272"/>
    <lineage>
        <taxon>Bacteria</taxon>
        <taxon>Pseudomonadati</taxon>
        <taxon>Myxococcota</taxon>
        <taxon>Polyangia</taxon>
        <taxon>Polyangiales</taxon>
        <taxon>Polyangiaceae</taxon>
        <taxon>Polyangium</taxon>
    </lineage>
</organism>
<dbReference type="AlphaFoldDB" id="A0A4U1JC61"/>
<protein>
    <submittedName>
        <fullName evidence="2">Uncharacterized protein</fullName>
    </submittedName>
</protein>
<proteinExistence type="predicted"/>
<feature type="transmembrane region" description="Helical" evidence="1">
    <location>
        <begin position="40"/>
        <end position="58"/>
    </location>
</feature>
<feature type="transmembrane region" description="Helical" evidence="1">
    <location>
        <begin position="6"/>
        <end position="28"/>
    </location>
</feature>
<gene>
    <name evidence="2" type="ORF">E8A74_18420</name>
</gene>
<keyword evidence="3" id="KW-1185">Reference proteome</keyword>
<accession>A0A4U1JC61</accession>
<keyword evidence="1" id="KW-0472">Membrane</keyword>
<sequence length="268" mass="28256">MSGSMSGGHFLGFYVAVLGLVALVVAVSRPHIAARLGRRRIPAAVAATLLLVALAIFGSGTRRITLRTAVGPSGGLPARLSQAHVDAALARATSPAFVAYVAALSGLPPLDHPDGLGPRLSIRHVSGFDLANEGLRVSPPPKVGEPWIVVSYDDTENALRAAFDGGEGMRRLQVVQRLVTDVMPELIVIEAIRAAPTDAERIEILRGQTLTVPHTAEFLARALDEIAANASPALKDVLASKRAYVQKYLDDPTMRGLPPTTRLAPPAP</sequence>
<comment type="caution">
    <text evidence="2">The sequence shown here is derived from an EMBL/GenBank/DDBJ whole genome shotgun (WGS) entry which is preliminary data.</text>
</comment>
<evidence type="ECO:0000313" key="3">
    <source>
        <dbReference type="Proteomes" id="UP000309215"/>
    </source>
</evidence>
<name>A0A4U1JC61_9BACT</name>